<dbReference type="Proteomes" id="UP000664521">
    <property type="component" value="Unassembled WGS sequence"/>
</dbReference>
<proteinExistence type="predicted"/>
<accession>A0A8H3IBF0</accession>
<evidence type="ECO:0000313" key="3">
    <source>
        <dbReference type="Proteomes" id="UP000664521"/>
    </source>
</evidence>
<keyword evidence="3" id="KW-1185">Reference proteome</keyword>
<organism evidence="2 3">
    <name type="scientific">Heterodermia speciosa</name>
    <dbReference type="NCBI Taxonomy" id="116794"/>
    <lineage>
        <taxon>Eukaryota</taxon>
        <taxon>Fungi</taxon>
        <taxon>Dikarya</taxon>
        <taxon>Ascomycota</taxon>
        <taxon>Pezizomycotina</taxon>
        <taxon>Lecanoromycetes</taxon>
        <taxon>OSLEUM clade</taxon>
        <taxon>Lecanoromycetidae</taxon>
        <taxon>Caliciales</taxon>
        <taxon>Physciaceae</taxon>
        <taxon>Heterodermia</taxon>
    </lineage>
</organism>
<dbReference type="AlphaFoldDB" id="A0A8H3IBF0"/>
<reference evidence="2" key="1">
    <citation type="submission" date="2021-03" db="EMBL/GenBank/DDBJ databases">
        <authorList>
            <person name="Tagirdzhanova G."/>
        </authorList>
    </citation>
    <scope>NUCLEOTIDE SEQUENCE</scope>
</reference>
<dbReference type="EMBL" id="CAJPDS010000011">
    <property type="protein sequence ID" value="CAF9912173.1"/>
    <property type="molecule type" value="Genomic_DNA"/>
</dbReference>
<feature type="region of interest" description="Disordered" evidence="1">
    <location>
        <begin position="1"/>
        <end position="25"/>
    </location>
</feature>
<name>A0A8H3IBF0_9LECA</name>
<evidence type="ECO:0000313" key="2">
    <source>
        <dbReference type="EMBL" id="CAF9912173.1"/>
    </source>
</evidence>
<protein>
    <submittedName>
        <fullName evidence="2">Uncharacterized protein</fullName>
    </submittedName>
</protein>
<comment type="caution">
    <text evidence="2">The sequence shown here is derived from an EMBL/GenBank/DDBJ whole genome shotgun (WGS) entry which is preliminary data.</text>
</comment>
<gene>
    <name evidence="2" type="ORF">HETSPECPRED_000856</name>
</gene>
<evidence type="ECO:0000256" key="1">
    <source>
        <dbReference type="SAM" id="MobiDB-lite"/>
    </source>
</evidence>
<sequence>MTQDFFPSNGIEAHAPTRPPSPQQSIEISFPKTLSTLERLCHIRCRLLETSDTPYNCEAINDVIMGKIIELHSMAKDFIYLGLEDDLLSEVERIVEVRKILVDTHYPISKTLGRLEQMINEMISHLK</sequence>